<comment type="similarity">
    <text evidence="2 8">Belongs to the glycosyl hydrolase 2 family.</text>
</comment>
<dbReference type="Gene3D" id="2.60.40.10">
    <property type="entry name" value="Immunoglobulins"/>
    <property type="match status" value="2"/>
</dbReference>
<dbReference type="PANTHER" id="PTHR46323:SF2">
    <property type="entry name" value="BETA-GALACTOSIDASE"/>
    <property type="match status" value="1"/>
</dbReference>
<feature type="domain" description="Beta galactosidase small chain/" evidence="9">
    <location>
        <begin position="757"/>
        <end position="1028"/>
    </location>
</feature>
<dbReference type="PROSITE" id="PS00719">
    <property type="entry name" value="GLYCOSYL_HYDROL_F2_1"/>
    <property type="match status" value="1"/>
</dbReference>
<dbReference type="InterPro" id="IPR013783">
    <property type="entry name" value="Ig-like_fold"/>
</dbReference>
<dbReference type="InterPro" id="IPR050347">
    <property type="entry name" value="Bact_Beta-galactosidase"/>
</dbReference>
<dbReference type="GO" id="GO:0005990">
    <property type="term" value="P:lactose catabolic process"/>
    <property type="evidence" value="ECO:0007669"/>
    <property type="project" value="TreeGrafter"/>
</dbReference>
<evidence type="ECO:0000313" key="10">
    <source>
        <dbReference type="EMBL" id="AJG98248.1"/>
    </source>
</evidence>
<dbReference type="SUPFAM" id="SSF49303">
    <property type="entry name" value="beta-Galactosidase/glucuronidase domain"/>
    <property type="match status" value="2"/>
</dbReference>
<dbReference type="InterPro" id="IPR017853">
    <property type="entry name" value="GH"/>
</dbReference>
<dbReference type="PROSITE" id="PS00608">
    <property type="entry name" value="GLYCOSYL_HYDROL_F2_2"/>
    <property type="match status" value="1"/>
</dbReference>
<evidence type="ECO:0000256" key="2">
    <source>
        <dbReference type="ARBA" id="ARBA00007401"/>
    </source>
</evidence>
<dbReference type="Gene3D" id="2.70.98.10">
    <property type="match status" value="1"/>
</dbReference>
<sequence length="1030" mass="118158">MNRDWENQYITQRNRYPMHSPYGVYETVEQALSCNRSISKYVQSLNGMWKFKLAESPLEAPDGFEKVNYDDSYWDEIPVPSNWELNGYGKPVYTNMIYPFKREGAEGHFEIEIAKNQVELNAPYVPEKNLTGCYRTTFEVPDHYNGKDVFIEFGGVESCFYLWINGIEIGYSQDSKLDATFDITHAIKNGKNELAVKVLQFCDGSYLEDQDYWHLSGIYRDVKVYAKAKQRIFDYKVETLFDGDNYENAELKVTLEPNNRVKDYGECYVKLNLYDAGEKLIVTFQSQPYAKCGAYLSNNFIAFPSVSVDKPHLWSAEDPYLYTLVMETIDGTGNITDIESTKVGFRKIEIRDDGVLCLNGERLIVRGVNLHEFCPETGRYVSKEYMRQQLINIKQLNFNAVRTSHYPHVSEWYDLCDEMGIYVVDEANLETHGYGGQLSASPEWTVAYVERATRMVLRDKNHPSIIIWSLGNESGVGANHAAMYGWIKEFDKTRYVQYESGNPESNITDIIAPMYPTKEWIEEKMADSKDLRPFIMCEYAYAKSNSNGNFKLFWDLVDKYPRFQGGFLWDFQDKALVQKGKDGIAQYVYGGAFGEEVVDPVEDMCLNGIVFPNLSWKPAAYEVKNSQSPIKIEYKFVHSRLKGYIIKNNYLSINLSHLRITWELQCDGKIVDSGELKQYCTPPGEFEFLDYQLNMEKISGESFINIKAVLRENTAYAKEGDVIYACQFPLEQSVIKKQEVCLDGEKIIMSENADEICILGQNTEICFNKSKCNFTKVVLEGKDIFFGSSDNFYRAPTGIDEGIKDSITNYAADWRAEGLEDLKINVHKIATAASDTQIFIFTDVSYNNEKLIVSTQYRIGSKGIEINKTVINNCVSKTIPRIGLTFVLPKDKNQVTWYGRGPWENYSDRKESAQIGCYNSTVSEQYTPYIKPVECGGKEDVRYLIIRDERNHSVRVSGAVPFHFDIHDYSITACDKANYEEELIKDNHIYLNIDHIHAGLGGDTGWTKSIHPEYCIGKGYYNYKIAIEVL</sequence>
<evidence type="ECO:0000259" key="9">
    <source>
        <dbReference type="SMART" id="SM01038"/>
    </source>
</evidence>
<dbReference type="GO" id="GO:0004565">
    <property type="term" value="F:beta-galactosidase activity"/>
    <property type="evidence" value="ECO:0007669"/>
    <property type="project" value="UniProtKB-EC"/>
</dbReference>
<dbReference type="SUPFAM" id="SSF49785">
    <property type="entry name" value="Galactose-binding domain-like"/>
    <property type="match status" value="1"/>
</dbReference>
<reference evidence="11" key="1">
    <citation type="submission" date="2014-12" db="EMBL/GenBank/DDBJ databases">
        <title>Genome sequence of Clostridium beijerinckii strain 59B.</title>
        <authorList>
            <person name="Little G.T."/>
            <person name="Minton N.P."/>
        </authorList>
    </citation>
    <scope>NUCLEOTIDE SEQUENCE [LARGE SCALE GENOMIC DNA]</scope>
    <source>
        <strain evidence="11">59B</strain>
    </source>
</reference>
<dbReference type="InterPro" id="IPR006102">
    <property type="entry name" value="Ig-like_GH2"/>
</dbReference>
<evidence type="ECO:0000256" key="7">
    <source>
        <dbReference type="ARBA" id="ARBA00032230"/>
    </source>
</evidence>
<dbReference type="Gene3D" id="2.60.120.260">
    <property type="entry name" value="Galactose-binding domain-like"/>
    <property type="match status" value="1"/>
</dbReference>
<dbReference type="PANTHER" id="PTHR46323">
    <property type="entry name" value="BETA-GALACTOSIDASE"/>
    <property type="match status" value="1"/>
</dbReference>
<dbReference type="InterPro" id="IPR014718">
    <property type="entry name" value="GH-type_carb-bd"/>
</dbReference>
<dbReference type="RefSeq" id="WP_041895516.1">
    <property type="nucleotide sequence ID" value="NZ_CP010086.2"/>
</dbReference>
<dbReference type="Pfam" id="PF02836">
    <property type="entry name" value="Glyco_hydro_2_C"/>
    <property type="match status" value="1"/>
</dbReference>
<organism evidence="10 11">
    <name type="scientific">Clostridium beijerinckii</name>
    <name type="common">Clostridium MP</name>
    <dbReference type="NCBI Taxonomy" id="1520"/>
    <lineage>
        <taxon>Bacteria</taxon>
        <taxon>Bacillati</taxon>
        <taxon>Bacillota</taxon>
        <taxon>Clostridia</taxon>
        <taxon>Eubacteriales</taxon>
        <taxon>Clostridiaceae</taxon>
        <taxon>Clostridium</taxon>
    </lineage>
</organism>
<dbReference type="Proteomes" id="UP000031866">
    <property type="component" value="Chromosome"/>
</dbReference>
<dbReference type="InterPro" id="IPR004199">
    <property type="entry name" value="B-gal_small/dom_5"/>
</dbReference>
<dbReference type="InterPro" id="IPR011013">
    <property type="entry name" value="Gal_mutarotase_sf_dom"/>
</dbReference>
<dbReference type="AlphaFoldDB" id="A0A0B5QN59"/>
<name>A0A0B5QN59_CLOBE</name>
<dbReference type="Pfam" id="PF02929">
    <property type="entry name" value="Bgal_small_N"/>
    <property type="match status" value="1"/>
</dbReference>
<dbReference type="InterPro" id="IPR006104">
    <property type="entry name" value="Glyco_hydro_2_N"/>
</dbReference>
<dbReference type="SUPFAM" id="SSF51445">
    <property type="entry name" value="(Trans)glycosidases"/>
    <property type="match status" value="1"/>
</dbReference>
<dbReference type="Pfam" id="PF02837">
    <property type="entry name" value="Glyco_hydro_2_N"/>
    <property type="match status" value="1"/>
</dbReference>
<dbReference type="SUPFAM" id="SSF74650">
    <property type="entry name" value="Galactose mutarotase-like"/>
    <property type="match status" value="1"/>
</dbReference>
<dbReference type="InterPro" id="IPR023230">
    <property type="entry name" value="Glyco_hydro_2_CS"/>
</dbReference>
<dbReference type="InterPro" id="IPR023232">
    <property type="entry name" value="Glyco_hydro_2_AS"/>
</dbReference>
<dbReference type="GO" id="GO:0009341">
    <property type="term" value="C:beta-galactosidase complex"/>
    <property type="evidence" value="ECO:0007669"/>
    <property type="project" value="InterPro"/>
</dbReference>
<dbReference type="STRING" id="1520.LF65_01643"/>
<dbReference type="InterPro" id="IPR036156">
    <property type="entry name" value="Beta-gal/glucu_dom_sf"/>
</dbReference>
<evidence type="ECO:0000313" key="11">
    <source>
        <dbReference type="Proteomes" id="UP000031866"/>
    </source>
</evidence>
<protein>
    <recommendedName>
        <fullName evidence="4 8">Beta-galactosidase</fullName>
        <ecNumber evidence="3 8">3.2.1.23</ecNumber>
    </recommendedName>
    <alternativeName>
        <fullName evidence="7 8">Lactase</fullName>
    </alternativeName>
</protein>
<dbReference type="SMART" id="SM01038">
    <property type="entry name" value="Bgal_small_N"/>
    <property type="match status" value="1"/>
</dbReference>
<evidence type="ECO:0000256" key="8">
    <source>
        <dbReference type="RuleBase" id="RU361154"/>
    </source>
</evidence>
<dbReference type="KEGG" id="cbei:LF65_01643"/>
<dbReference type="Pfam" id="PF16353">
    <property type="entry name" value="LacZ_4"/>
    <property type="match status" value="1"/>
</dbReference>
<dbReference type="PRINTS" id="PR00132">
    <property type="entry name" value="GLHYDRLASE2"/>
</dbReference>
<dbReference type="InterPro" id="IPR008979">
    <property type="entry name" value="Galactose-bd-like_sf"/>
</dbReference>
<comment type="catalytic activity">
    <reaction evidence="1 8">
        <text>Hydrolysis of terminal non-reducing beta-D-galactose residues in beta-D-galactosides.</text>
        <dbReference type="EC" id="3.2.1.23"/>
    </reaction>
</comment>
<dbReference type="Pfam" id="PF00703">
    <property type="entry name" value="Glyco_hydro_2"/>
    <property type="match status" value="1"/>
</dbReference>
<dbReference type="EC" id="3.2.1.23" evidence="3 8"/>
<evidence type="ECO:0000256" key="3">
    <source>
        <dbReference type="ARBA" id="ARBA00012756"/>
    </source>
</evidence>
<keyword evidence="6 8" id="KW-0326">Glycosidase</keyword>
<evidence type="ECO:0000256" key="4">
    <source>
        <dbReference type="ARBA" id="ARBA00013303"/>
    </source>
</evidence>
<dbReference type="GO" id="GO:0030246">
    <property type="term" value="F:carbohydrate binding"/>
    <property type="evidence" value="ECO:0007669"/>
    <property type="project" value="InterPro"/>
</dbReference>
<dbReference type="InterPro" id="IPR006103">
    <property type="entry name" value="Glyco_hydro_2_cat"/>
</dbReference>
<proteinExistence type="inferred from homology"/>
<gene>
    <name evidence="10" type="ORF">LF65_01643</name>
</gene>
<evidence type="ECO:0000256" key="5">
    <source>
        <dbReference type="ARBA" id="ARBA00022801"/>
    </source>
</evidence>
<dbReference type="InterPro" id="IPR006101">
    <property type="entry name" value="Glyco_hydro_2"/>
</dbReference>
<accession>A0A0B5QN59</accession>
<dbReference type="InterPro" id="IPR032312">
    <property type="entry name" value="LacZ_4"/>
</dbReference>
<dbReference type="Gene3D" id="3.20.20.80">
    <property type="entry name" value="Glycosidases"/>
    <property type="match status" value="1"/>
</dbReference>
<evidence type="ECO:0000256" key="1">
    <source>
        <dbReference type="ARBA" id="ARBA00001412"/>
    </source>
</evidence>
<keyword evidence="5 8" id="KW-0378">Hydrolase</keyword>
<dbReference type="EMBL" id="CP010086">
    <property type="protein sequence ID" value="AJG98248.1"/>
    <property type="molecule type" value="Genomic_DNA"/>
</dbReference>
<evidence type="ECO:0000256" key="6">
    <source>
        <dbReference type="ARBA" id="ARBA00023295"/>
    </source>
</evidence>